<dbReference type="PROSITE" id="PS50972">
    <property type="entry name" value="PTERIN_BINDING"/>
    <property type="match status" value="1"/>
</dbReference>
<comment type="similarity">
    <text evidence="6">In the C-terminal section; belongs to the DHPS family.</text>
</comment>
<dbReference type="GeneID" id="16996251"/>
<evidence type="ECO:0000256" key="6">
    <source>
        <dbReference type="ARBA" id="ARBA00009951"/>
    </source>
</evidence>
<evidence type="ECO:0000256" key="5">
    <source>
        <dbReference type="ARBA" id="ARBA00005051"/>
    </source>
</evidence>
<evidence type="ECO:0000313" key="17">
    <source>
        <dbReference type="Proteomes" id="UP000007014"/>
    </source>
</evidence>
<proteinExistence type="inferred from homology"/>
<sequence>MPLEPVGHFRYFIAFGSNEGARLRTITSALRSLCAIGEIDATSNLYETEPLYEASQPVFLNGVVALQTDREPFELLSELQRIEKDHGRERSTDTEKRFGPRTLDLDVLLAERWQPNGFRGLPPVTSSRLTIPHPRIKERSFVLRPLKDLGISVRDARPLPGRVQQVLVTANEMVLPVRRCAAGMPHVMGILNVTPDSFSDGHPDNLSMEKALRTAERLVRHGARLLDVGGQSTRPGAVRISPAEEAARILPVLKALRARFPAQKGIWISVDTFYASVAKLAIEHGADCINDVSSGRLDPGMLPFLAEAHVPAIFMHMRGNPQTMMDHANYPEGEVVDVVASELAERLDAAQRAGIYRFNLIADPGLGFAKHSNHNIALLRGLERFRELLSRGRGEWPMLLGVSRKRFLEQFAARSATLPDAAATTSGKEAQKDNSVPLDAAARDFATAGAVTWAALHDVDIVRVHEPAVCDAARCFLYLQRDAASRSAAASTENETCAPY</sequence>
<dbReference type="Gene3D" id="3.30.70.560">
    <property type="entry name" value="7,8-Dihydro-6-hydroxymethylpterin-pyrophosphokinase HPPK"/>
    <property type="match status" value="1"/>
</dbReference>
<keyword evidence="12" id="KW-0460">Magnesium</keyword>
<dbReference type="InterPro" id="IPR006390">
    <property type="entry name" value="DHP_synth_dom"/>
</dbReference>
<reference evidence="16 17" key="2">
    <citation type="journal article" date="2007" name="BMC Biol.">
        <title>A 100%-complete sequence reveals unusually simple genomic features in the hot-spring red alga Cyanidioschyzon merolae.</title>
        <authorList>
            <person name="Nozaki H."/>
            <person name="Takano H."/>
            <person name="Misumi O."/>
            <person name="Terasawa K."/>
            <person name="Matsuzaki M."/>
            <person name="Maruyama S."/>
            <person name="Nishida K."/>
            <person name="Yagisawa F."/>
            <person name="Yoshida Y."/>
            <person name="Fujiwara T."/>
            <person name="Takio S."/>
            <person name="Tamura K."/>
            <person name="Chung S.J."/>
            <person name="Nakamura S."/>
            <person name="Kuroiwa H."/>
            <person name="Tanaka K."/>
            <person name="Sato N."/>
            <person name="Kuroiwa T."/>
        </authorList>
    </citation>
    <scope>NUCLEOTIDE SEQUENCE [LARGE SCALE GENOMIC DNA]</scope>
    <source>
        <strain evidence="16 17">10D</strain>
    </source>
</reference>
<dbReference type="NCBIfam" id="TIGR01496">
    <property type="entry name" value="DHPS"/>
    <property type="match status" value="1"/>
</dbReference>
<dbReference type="InterPro" id="IPR000489">
    <property type="entry name" value="Pterin-binding_dom"/>
</dbReference>
<dbReference type="GO" id="GO:0016301">
    <property type="term" value="F:kinase activity"/>
    <property type="evidence" value="ECO:0007669"/>
    <property type="project" value="UniProtKB-KW"/>
</dbReference>
<dbReference type="Pfam" id="PF01288">
    <property type="entry name" value="HPPK"/>
    <property type="match status" value="1"/>
</dbReference>
<dbReference type="CDD" id="cd00739">
    <property type="entry name" value="DHPS"/>
    <property type="match status" value="1"/>
</dbReference>
<evidence type="ECO:0000256" key="2">
    <source>
        <dbReference type="ARBA" id="ARBA00000198"/>
    </source>
</evidence>
<dbReference type="UniPathway" id="UPA00077">
    <property type="reaction ID" value="UER00155"/>
</dbReference>
<dbReference type="Gramene" id="CMQ278CT">
    <property type="protein sequence ID" value="CMQ278CT"/>
    <property type="gene ID" value="CMQ278C"/>
</dbReference>
<evidence type="ECO:0000256" key="4">
    <source>
        <dbReference type="ARBA" id="ARBA00004763"/>
    </source>
</evidence>
<dbReference type="GO" id="GO:0005524">
    <property type="term" value="F:ATP binding"/>
    <property type="evidence" value="ECO:0007669"/>
    <property type="project" value="UniProtKB-KW"/>
</dbReference>
<evidence type="ECO:0000256" key="11">
    <source>
        <dbReference type="ARBA" id="ARBA00022840"/>
    </source>
</evidence>
<evidence type="ECO:0000256" key="12">
    <source>
        <dbReference type="ARBA" id="ARBA00022842"/>
    </source>
</evidence>
<evidence type="ECO:0000256" key="7">
    <source>
        <dbReference type="ARBA" id="ARBA00022679"/>
    </source>
</evidence>
<dbReference type="PROSITE" id="PS00794">
    <property type="entry name" value="HPPK"/>
    <property type="match status" value="1"/>
</dbReference>
<comment type="pathway">
    <text evidence="4">Cofactor biosynthesis; tetrahydrofolate biosynthesis; 7,8-dihydrofolate from 2-amino-4-hydroxy-6-hydroxymethyl-7,8-dihydropteridine diphosphate and 4-aminobenzoate: step 1/2.</text>
</comment>
<comment type="catalytic activity">
    <reaction evidence="1">
        <text>(7,8-dihydropterin-6-yl)methyl diphosphate + 4-aminobenzoate = 7,8-dihydropteroate + diphosphate</text>
        <dbReference type="Rhea" id="RHEA:19949"/>
        <dbReference type="ChEBI" id="CHEBI:17836"/>
        <dbReference type="ChEBI" id="CHEBI:17839"/>
        <dbReference type="ChEBI" id="CHEBI:33019"/>
        <dbReference type="ChEBI" id="CHEBI:72950"/>
        <dbReference type="EC" id="2.5.1.15"/>
    </reaction>
</comment>
<dbReference type="InterPro" id="IPR035907">
    <property type="entry name" value="Hppk_sf"/>
</dbReference>
<comment type="catalytic activity">
    <reaction evidence="2">
        <text>6-hydroxymethyl-7,8-dihydropterin + ATP = (7,8-dihydropterin-6-yl)methyl diphosphate + AMP + H(+)</text>
        <dbReference type="Rhea" id="RHEA:11412"/>
        <dbReference type="ChEBI" id="CHEBI:15378"/>
        <dbReference type="ChEBI" id="CHEBI:30616"/>
        <dbReference type="ChEBI" id="CHEBI:44841"/>
        <dbReference type="ChEBI" id="CHEBI:72950"/>
        <dbReference type="ChEBI" id="CHEBI:456215"/>
        <dbReference type="EC" id="2.7.6.3"/>
    </reaction>
</comment>
<comment type="cofactor">
    <cofactor evidence="3">
        <name>Mg(2+)</name>
        <dbReference type="ChEBI" id="CHEBI:18420"/>
    </cofactor>
</comment>
<dbReference type="Pfam" id="PF00809">
    <property type="entry name" value="Pterin_bind"/>
    <property type="match status" value="1"/>
</dbReference>
<accession>M1VKS3</accession>
<dbReference type="OrthoDB" id="615426at2759"/>
<name>M1VKS3_CYAM1</name>
<keyword evidence="8" id="KW-0479">Metal-binding</keyword>
<dbReference type="GO" id="GO:0005829">
    <property type="term" value="C:cytosol"/>
    <property type="evidence" value="ECO:0007669"/>
    <property type="project" value="TreeGrafter"/>
</dbReference>
<dbReference type="CDD" id="cd00483">
    <property type="entry name" value="HPPK"/>
    <property type="match status" value="1"/>
</dbReference>
<keyword evidence="9" id="KW-0547">Nucleotide-binding</keyword>
<dbReference type="InterPro" id="IPR045031">
    <property type="entry name" value="DHP_synth-like"/>
</dbReference>
<gene>
    <name evidence="16" type="ORF">CYME_CMQ278C</name>
</gene>
<dbReference type="AlphaFoldDB" id="M1VKS3"/>
<evidence type="ECO:0000256" key="13">
    <source>
        <dbReference type="ARBA" id="ARBA00022909"/>
    </source>
</evidence>
<dbReference type="SUPFAM" id="SSF55083">
    <property type="entry name" value="6-hydroxymethyl-7,8-dihydropterin pyrophosphokinase, HPPK"/>
    <property type="match status" value="1"/>
</dbReference>
<dbReference type="GO" id="GO:0046654">
    <property type="term" value="P:tetrahydrofolate biosynthetic process"/>
    <property type="evidence" value="ECO:0007669"/>
    <property type="project" value="UniProtKB-UniPathway"/>
</dbReference>
<dbReference type="InterPro" id="IPR011005">
    <property type="entry name" value="Dihydropteroate_synth-like_sf"/>
</dbReference>
<evidence type="ECO:0000256" key="3">
    <source>
        <dbReference type="ARBA" id="ARBA00001946"/>
    </source>
</evidence>
<keyword evidence="11" id="KW-0067">ATP-binding</keyword>
<keyword evidence="13" id="KW-0289">Folate biosynthesis</keyword>
<reference evidence="16 17" key="1">
    <citation type="journal article" date="2004" name="Nature">
        <title>Genome sequence of the ultrasmall unicellular red alga Cyanidioschyzon merolae 10D.</title>
        <authorList>
            <person name="Matsuzaki M."/>
            <person name="Misumi O."/>
            <person name="Shin-i T."/>
            <person name="Maruyama S."/>
            <person name="Takahara M."/>
            <person name="Miyagishima S."/>
            <person name="Mori T."/>
            <person name="Nishida K."/>
            <person name="Yagisawa F."/>
            <person name="Nishida K."/>
            <person name="Yoshida Y."/>
            <person name="Nishimura Y."/>
            <person name="Nakao S."/>
            <person name="Kobayashi T."/>
            <person name="Momoyama Y."/>
            <person name="Higashiyama T."/>
            <person name="Minoda A."/>
            <person name="Sano M."/>
            <person name="Nomoto H."/>
            <person name="Oishi K."/>
            <person name="Hayashi H."/>
            <person name="Ohta F."/>
            <person name="Nishizaka S."/>
            <person name="Haga S."/>
            <person name="Miura S."/>
            <person name="Morishita T."/>
            <person name="Kabeya Y."/>
            <person name="Terasawa K."/>
            <person name="Suzuki Y."/>
            <person name="Ishii Y."/>
            <person name="Asakawa S."/>
            <person name="Takano H."/>
            <person name="Ohta N."/>
            <person name="Kuroiwa H."/>
            <person name="Tanaka K."/>
            <person name="Shimizu N."/>
            <person name="Sugano S."/>
            <person name="Sato N."/>
            <person name="Nozaki H."/>
            <person name="Ogasawara N."/>
            <person name="Kohara Y."/>
            <person name="Kuroiwa T."/>
        </authorList>
    </citation>
    <scope>NUCLEOTIDE SEQUENCE [LARGE SCALE GENOMIC DNA]</scope>
    <source>
        <strain evidence="16 17">10D</strain>
    </source>
</reference>
<protein>
    <submittedName>
        <fullName evidence="16">7,8-dihydropteroate synthase / 2-amino-4-hydroxy-6-hydroxymethyldihydropteridine</fullName>
    </submittedName>
</protein>
<dbReference type="SUPFAM" id="SSF51717">
    <property type="entry name" value="Dihydropteroate synthetase-like"/>
    <property type="match status" value="1"/>
</dbReference>
<dbReference type="GO" id="GO:0046656">
    <property type="term" value="P:folic acid biosynthetic process"/>
    <property type="evidence" value="ECO:0007669"/>
    <property type="project" value="UniProtKB-KW"/>
</dbReference>
<comment type="pathway">
    <text evidence="5">Cofactor biosynthesis; tetrahydrofolate biosynthesis; 2-amino-4-hydroxy-6-hydroxymethyl-7,8-dihydropteridine diphosphate from 7,8-dihydroneopterin triphosphate: step 4/4.</text>
</comment>
<dbReference type="KEGG" id="cme:CYME_CMQ278C"/>
<dbReference type="GO" id="GO:0046872">
    <property type="term" value="F:metal ion binding"/>
    <property type="evidence" value="ECO:0007669"/>
    <property type="project" value="UniProtKB-KW"/>
</dbReference>
<dbReference type="STRING" id="280699.M1VKS3"/>
<dbReference type="GO" id="GO:0003848">
    <property type="term" value="F:2-amino-4-hydroxy-6-hydroxymethyldihydropteridine diphosphokinase activity"/>
    <property type="evidence" value="ECO:0007669"/>
    <property type="project" value="UniProtKB-EC"/>
</dbReference>
<dbReference type="PANTHER" id="PTHR20941:SF1">
    <property type="entry name" value="FOLIC ACID SYNTHESIS PROTEIN FOL1"/>
    <property type="match status" value="1"/>
</dbReference>
<keyword evidence="10" id="KW-0418">Kinase</keyword>
<dbReference type="GO" id="GO:0004156">
    <property type="term" value="F:dihydropteroate synthase activity"/>
    <property type="evidence" value="ECO:0007669"/>
    <property type="project" value="UniProtKB-EC"/>
</dbReference>
<keyword evidence="7" id="KW-0808">Transferase</keyword>
<evidence type="ECO:0000256" key="1">
    <source>
        <dbReference type="ARBA" id="ARBA00000012"/>
    </source>
</evidence>
<dbReference type="HOGENOM" id="CLU_008023_2_1_1"/>
<keyword evidence="17" id="KW-1185">Reference proteome</keyword>
<organism evidence="16 17">
    <name type="scientific">Cyanidioschyzon merolae (strain NIES-3377 / 10D)</name>
    <name type="common">Unicellular red alga</name>
    <dbReference type="NCBI Taxonomy" id="280699"/>
    <lineage>
        <taxon>Eukaryota</taxon>
        <taxon>Rhodophyta</taxon>
        <taxon>Bangiophyceae</taxon>
        <taxon>Cyanidiales</taxon>
        <taxon>Cyanidiaceae</taxon>
        <taxon>Cyanidioschyzon</taxon>
    </lineage>
</organism>
<dbReference type="EMBL" id="AP006499">
    <property type="protein sequence ID" value="BAM82158.1"/>
    <property type="molecule type" value="Genomic_DNA"/>
</dbReference>
<dbReference type="NCBIfam" id="TIGR01498">
    <property type="entry name" value="folK"/>
    <property type="match status" value="1"/>
</dbReference>
<dbReference type="RefSeq" id="XP_005538194.1">
    <property type="nucleotide sequence ID" value="XM_005538137.1"/>
</dbReference>
<dbReference type="Gene3D" id="3.20.20.20">
    <property type="entry name" value="Dihydropteroate synthase-like"/>
    <property type="match status" value="1"/>
</dbReference>
<evidence type="ECO:0000256" key="10">
    <source>
        <dbReference type="ARBA" id="ARBA00022777"/>
    </source>
</evidence>
<dbReference type="Proteomes" id="UP000007014">
    <property type="component" value="Chromosome 17"/>
</dbReference>
<dbReference type="eggNOG" id="KOG2544">
    <property type="taxonomic scope" value="Eukaryota"/>
</dbReference>
<feature type="domain" description="Pterin-binding" evidence="15">
    <location>
        <begin position="185"/>
        <end position="477"/>
    </location>
</feature>
<evidence type="ECO:0000259" key="15">
    <source>
        <dbReference type="PROSITE" id="PS50972"/>
    </source>
</evidence>
<evidence type="ECO:0000256" key="9">
    <source>
        <dbReference type="ARBA" id="ARBA00022741"/>
    </source>
</evidence>
<evidence type="ECO:0000256" key="14">
    <source>
        <dbReference type="ARBA" id="ARBA00023268"/>
    </source>
</evidence>
<dbReference type="OMA" id="NIPHKLM"/>
<keyword evidence="14" id="KW-0511">Multifunctional enzyme</keyword>
<dbReference type="InterPro" id="IPR000550">
    <property type="entry name" value="Hppk"/>
</dbReference>
<evidence type="ECO:0000256" key="8">
    <source>
        <dbReference type="ARBA" id="ARBA00022723"/>
    </source>
</evidence>
<evidence type="ECO:0000313" key="16">
    <source>
        <dbReference type="EMBL" id="BAM82158.1"/>
    </source>
</evidence>
<dbReference type="PROSITE" id="PS00793">
    <property type="entry name" value="DHPS_2"/>
    <property type="match status" value="1"/>
</dbReference>
<dbReference type="PANTHER" id="PTHR20941">
    <property type="entry name" value="FOLATE SYNTHESIS PROTEINS"/>
    <property type="match status" value="1"/>
</dbReference>